<reference evidence="2" key="1">
    <citation type="journal article" date="2014" name="Front. Microbiol.">
        <title>High frequency of phylogenetically diverse reductive dehalogenase-homologous genes in deep subseafloor sedimentary metagenomes.</title>
        <authorList>
            <person name="Kawai M."/>
            <person name="Futagami T."/>
            <person name="Toyoda A."/>
            <person name="Takaki Y."/>
            <person name="Nishi S."/>
            <person name="Hori S."/>
            <person name="Arai W."/>
            <person name="Tsubouchi T."/>
            <person name="Morono Y."/>
            <person name="Uchiyama I."/>
            <person name="Ito T."/>
            <person name="Fujiyama A."/>
            <person name="Inagaki F."/>
            <person name="Takami H."/>
        </authorList>
    </citation>
    <scope>NUCLEOTIDE SEQUENCE</scope>
    <source>
        <strain evidence="2">Expedition CK06-06</strain>
    </source>
</reference>
<comment type="caution">
    <text evidence="2">The sequence shown here is derived from an EMBL/GenBank/DDBJ whole genome shotgun (WGS) entry which is preliminary data.</text>
</comment>
<name>X0W019_9ZZZZ</name>
<protein>
    <recommendedName>
        <fullName evidence="1">Pyruvate carboxyltransferase domain-containing protein</fullName>
    </recommendedName>
</protein>
<organism evidence="2">
    <name type="scientific">marine sediment metagenome</name>
    <dbReference type="NCBI Taxonomy" id="412755"/>
    <lineage>
        <taxon>unclassified sequences</taxon>
        <taxon>metagenomes</taxon>
        <taxon>ecological metagenomes</taxon>
    </lineage>
</organism>
<sequence length="30" mass="3365">MSENGKTIFIYDTLLRDGCQAEGMNLSLED</sequence>
<feature type="non-terminal residue" evidence="2">
    <location>
        <position position="30"/>
    </location>
</feature>
<feature type="domain" description="Pyruvate carboxyltransferase" evidence="1">
    <location>
        <begin position="8"/>
        <end position="30"/>
    </location>
</feature>
<dbReference type="EMBL" id="BARS01038031">
    <property type="protein sequence ID" value="GAG17983.1"/>
    <property type="molecule type" value="Genomic_DNA"/>
</dbReference>
<dbReference type="AlphaFoldDB" id="X0W019"/>
<dbReference type="InterPro" id="IPR000891">
    <property type="entry name" value="PYR_CT"/>
</dbReference>
<accession>X0W019</accession>
<evidence type="ECO:0000259" key="1">
    <source>
        <dbReference type="PROSITE" id="PS50991"/>
    </source>
</evidence>
<dbReference type="PROSITE" id="PS50991">
    <property type="entry name" value="PYR_CT"/>
    <property type="match status" value="1"/>
</dbReference>
<gene>
    <name evidence="2" type="ORF">S01H1_58232</name>
</gene>
<evidence type="ECO:0000313" key="2">
    <source>
        <dbReference type="EMBL" id="GAG17983.1"/>
    </source>
</evidence>
<dbReference type="GO" id="GO:0003824">
    <property type="term" value="F:catalytic activity"/>
    <property type="evidence" value="ECO:0007669"/>
    <property type="project" value="InterPro"/>
</dbReference>
<proteinExistence type="predicted"/>